<dbReference type="PANTHER" id="PTHR30024:SF47">
    <property type="entry name" value="TAURINE-BINDING PERIPLASMIC PROTEIN"/>
    <property type="match status" value="1"/>
</dbReference>
<dbReference type="SUPFAM" id="SSF53850">
    <property type="entry name" value="Periplasmic binding protein-like II"/>
    <property type="match status" value="1"/>
</dbReference>
<evidence type="ECO:0000259" key="4">
    <source>
        <dbReference type="Pfam" id="PF09084"/>
    </source>
</evidence>
<evidence type="ECO:0000256" key="1">
    <source>
        <dbReference type="ARBA" id="ARBA00004418"/>
    </source>
</evidence>
<evidence type="ECO:0000313" key="6">
    <source>
        <dbReference type="Proteomes" id="UP001224418"/>
    </source>
</evidence>
<dbReference type="Pfam" id="PF09084">
    <property type="entry name" value="NMT1"/>
    <property type="match status" value="1"/>
</dbReference>
<name>A0ABU0JN84_HATLI</name>
<proteinExistence type="inferred from homology"/>
<dbReference type="Proteomes" id="UP001224418">
    <property type="component" value="Unassembled WGS sequence"/>
</dbReference>
<keyword evidence="3" id="KW-0732">Signal</keyword>
<comment type="caution">
    <text evidence="5">The sequence shown here is derived from an EMBL/GenBank/DDBJ whole genome shotgun (WGS) entry which is preliminary data.</text>
</comment>
<accession>A0ABU0JN84</accession>
<dbReference type="Gene3D" id="3.40.190.10">
    <property type="entry name" value="Periplasmic binding protein-like II"/>
    <property type="match status" value="2"/>
</dbReference>
<dbReference type="RefSeq" id="WP_111943704.1">
    <property type="nucleotide sequence ID" value="NZ_BAAACJ010000024.1"/>
</dbReference>
<comment type="similarity">
    <text evidence="2">Belongs to the bacterial solute-binding protein SsuA/TauA family.</text>
</comment>
<dbReference type="PROSITE" id="PS51257">
    <property type="entry name" value="PROKAR_LIPOPROTEIN"/>
    <property type="match status" value="1"/>
</dbReference>
<dbReference type="CDD" id="cd01008">
    <property type="entry name" value="PBP2_NrtA_SsuA_CpmA_like"/>
    <property type="match status" value="1"/>
</dbReference>
<evidence type="ECO:0000256" key="2">
    <source>
        <dbReference type="ARBA" id="ARBA00010742"/>
    </source>
</evidence>
<dbReference type="InterPro" id="IPR015168">
    <property type="entry name" value="SsuA/THI5"/>
</dbReference>
<sequence>MKKKWIKSLISSVLIGVFTFSMVGCGSKTSSSKTQTVKLNEVVRSIFYAPMYVAINKGFFKEEGLKIELSTGQGADKTMQQVLSKTSDIGLCGPEQAIYIYNQGREDYPVVFGQLTQTDGSFLFGKKEEKDFNWKNLKGKKVIGGRPGGMPEMAFEYALKKHGLTPKKDVDIITNIAFNATAGAFKSGNEDYVTLFEPTASLMQKQGGGHIVASIGESLGSIPYTCFFSTKSYIRKNPELVQHFLNAISKGQQWLYSHSDEEIVDTIKSFFPGNDIDTLIGSVKNYKKLNSYAKQLTLKEEDLNKLMDIIESYNKDLIKKRPPFNKIVDNSFAEKVTQNTKK</sequence>
<gene>
    <name evidence="5" type="ORF">QOZ93_000235</name>
</gene>
<evidence type="ECO:0000256" key="3">
    <source>
        <dbReference type="ARBA" id="ARBA00022729"/>
    </source>
</evidence>
<feature type="domain" description="SsuA/THI5-like" evidence="4">
    <location>
        <begin position="49"/>
        <end position="261"/>
    </location>
</feature>
<dbReference type="EMBL" id="JAUSWN010000001">
    <property type="protein sequence ID" value="MDQ0478534.1"/>
    <property type="molecule type" value="Genomic_DNA"/>
</dbReference>
<evidence type="ECO:0000313" key="5">
    <source>
        <dbReference type="EMBL" id="MDQ0478534.1"/>
    </source>
</evidence>
<keyword evidence="6" id="KW-1185">Reference proteome</keyword>
<dbReference type="PANTHER" id="PTHR30024">
    <property type="entry name" value="ALIPHATIC SULFONATES-BINDING PROTEIN-RELATED"/>
    <property type="match status" value="1"/>
</dbReference>
<reference evidence="5 6" key="1">
    <citation type="submission" date="2023-07" db="EMBL/GenBank/DDBJ databases">
        <title>Genomic Encyclopedia of Type Strains, Phase IV (KMG-IV): sequencing the most valuable type-strain genomes for metagenomic binning, comparative biology and taxonomic classification.</title>
        <authorList>
            <person name="Goeker M."/>
        </authorList>
    </citation>
    <scope>NUCLEOTIDE SEQUENCE [LARGE SCALE GENOMIC DNA]</scope>
    <source>
        <strain evidence="5 6">DSM 1400</strain>
    </source>
</reference>
<protein>
    <submittedName>
        <fullName evidence="5">NitT/TauT family transport system substrate-binding protein</fullName>
    </submittedName>
</protein>
<comment type="subcellular location">
    <subcellularLocation>
        <location evidence="1">Periplasm</location>
    </subcellularLocation>
</comment>
<organism evidence="5 6">
    <name type="scientific">Hathewaya limosa</name>
    <name type="common">Clostridium limosum</name>
    <dbReference type="NCBI Taxonomy" id="1536"/>
    <lineage>
        <taxon>Bacteria</taxon>
        <taxon>Bacillati</taxon>
        <taxon>Bacillota</taxon>
        <taxon>Clostridia</taxon>
        <taxon>Eubacteriales</taxon>
        <taxon>Clostridiaceae</taxon>
        <taxon>Hathewaya</taxon>
    </lineage>
</organism>